<name>A0A6I6MR42_9CAUL</name>
<evidence type="ECO:0000313" key="2">
    <source>
        <dbReference type="EMBL" id="QGZ95134.1"/>
    </source>
</evidence>
<dbReference type="InterPro" id="IPR001279">
    <property type="entry name" value="Metallo-B-lactamas"/>
</dbReference>
<sequence length="273" mass="29688">MSTLRVTVLGCGSSGGVPRATGDWGVCDPNEPKNRRTRCGLLLQKWSGAPASAEEATTVLIDTAPELRQQLAAAGAARLDAVILSHDHADQTNGFDDVRAFFIKQRATIPVWLDAHTRETFMRRFGYTFISDTGYPAIVREAGRITPLTPIVTDGPGGPLEILPLDQDHGFSRSLGFRAGPVGYSNDLVAMPEESFAELDGLALWIVDALRDRPHPTHAHVARSLEWIARLKPAHALLTNMHIDLDYAALKARLPAGVEPAYDGWAGDYDISE</sequence>
<organism evidence="2 3">
    <name type="scientific">Terricaulis silvestris</name>
    <dbReference type="NCBI Taxonomy" id="2686094"/>
    <lineage>
        <taxon>Bacteria</taxon>
        <taxon>Pseudomonadati</taxon>
        <taxon>Pseudomonadota</taxon>
        <taxon>Alphaproteobacteria</taxon>
        <taxon>Caulobacterales</taxon>
        <taxon>Caulobacteraceae</taxon>
        <taxon>Terricaulis</taxon>
    </lineage>
</organism>
<accession>A0A6I6MR42</accession>
<feature type="domain" description="Metallo-beta-lactamase" evidence="1">
    <location>
        <begin position="57"/>
        <end position="239"/>
    </location>
</feature>
<dbReference type="PANTHER" id="PTHR42663">
    <property type="entry name" value="HYDROLASE C777.06C-RELATED-RELATED"/>
    <property type="match status" value="1"/>
</dbReference>
<protein>
    <submittedName>
        <fullName evidence="2">Putative hydrolase</fullName>
    </submittedName>
</protein>
<dbReference type="CDD" id="cd16279">
    <property type="entry name" value="metallo-hydrolase-like_MBL-fold"/>
    <property type="match status" value="1"/>
</dbReference>
<evidence type="ECO:0000259" key="1">
    <source>
        <dbReference type="Pfam" id="PF12706"/>
    </source>
</evidence>
<proteinExistence type="predicted"/>
<evidence type="ECO:0000313" key="3">
    <source>
        <dbReference type="Proteomes" id="UP000431269"/>
    </source>
</evidence>
<dbReference type="GO" id="GO:0016787">
    <property type="term" value="F:hydrolase activity"/>
    <property type="evidence" value="ECO:0007669"/>
    <property type="project" value="UniProtKB-KW"/>
</dbReference>
<gene>
    <name evidence="2" type="ORF">DSM104635_01978</name>
</gene>
<dbReference type="Pfam" id="PF12706">
    <property type="entry name" value="Lactamase_B_2"/>
    <property type="match status" value="1"/>
</dbReference>
<dbReference type="EMBL" id="CP047045">
    <property type="protein sequence ID" value="QGZ95134.1"/>
    <property type="molecule type" value="Genomic_DNA"/>
</dbReference>
<dbReference type="KEGG" id="tsv:DSM104635_01978"/>
<dbReference type="SUPFAM" id="SSF56281">
    <property type="entry name" value="Metallo-hydrolase/oxidoreductase"/>
    <property type="match status" value="1"/>
</dbReference>
<dbReference type="RefSeq" id="WP_228446009.1">
    <property type="nucleotide sequence ID" value="NZ_CP047045.1"/>
</dbReference>
<keyword evidence="3" id="KW-1185">Reference proteome</keyword>
<keyword evidence="2" id="KW-0378">Hydrolase</keyword>
<dbReference type="PANTHER" id="PTHR42663:SF6">
    <property type="entry name" value="HYDROLASE C777.06C-RELATED"/>
    <property type="match status" value="1"/>
</dbReference>
<dbReference type="AlphaFoldDB" id="A0A6I6MR42"/>
<dbReference type="Proteomes" id="UP000431269">
    <property type="component" value="Chromosome"/>
</dbReference>
<dbReference type="InterPro" id="IPR036866">
    <property type="entry name" value="RibonucZ/Hydroxyglut_hydro"/>
</dbReference>
<reference evidence="3" key="1">
    <citation type="submission" date="2019-12" db="EMBL/GenBank/DDBJ databases">
        <title>Complete genome of Terracaulis silvestris 0127_4.</title>
        <authorList>
            <person name="Vieira S."/>
            <person name="Riedel T."/>
            <person name="Sproer C."/>
            <person name="Pascual J."/>
            <person name="Boedeker C."/>
            <person name="Overmann J."/>
        </authorList>
    </citation>
    <scope>NUCLEOTIDE SEQUENCE [LARGE SCALE GENOMIC DNA]</scope>
    <source>
        <strain evidence="3">0127_4</strain>
    </source>
</reference>
<dbReference type="Gene3D" id="3.60.15.10">
    <property type="entry name" value="Ribonuclease Z/Hydroxyacylglutathione hydrolase-like"/>
    <property type="match status" value="1"/>
</dbReference>